<evidence type="ECO:0000313" key="2">
    <source>
        <dbReference type="EMBL" id="CAF1291278.1"/>
    </source>
</evidence>
<dbReference type="PANTHER" id="PTHR21054:SF2">
    <property type="entry name" value="MIP04191P"/>
    <property type="match status" value="1"/>
</dbReference>
<gene>
    <name evidence="2" type="ORF">EDS130_LOCUS30100</name>
</gene>
<dbReference type="Proteomes" id="UP000663852">
    <property type="component" value="Unassembled WGS sequence"/>
</dbReference>
<sequence>MRCSYVLYLCSFIAIVNSVSATQILKSQNFGSVQADQVPFTIDFTNTQNEKLKSISIYHDIYVHGLEFTYTDNTVNSVGYKLGTKSTVSLINKEIRILRVKFGAWIDSIQFCFSATDCTQHFGGTAGGEIVEFNLNNLTNQNYKIVALSGAYIEKYSAYWTVNTLNILSVSYQLIDSTQKHCTISLTNMKDNEVFNHKTVIFNGEIITNDGQNTIRNIHVNNANSINYANKIDTQWPVNIFNQFKGLIKLEKGTNKITMTYDETSNQGAKCSLTINLVYEEDLTVEPVHLVMVVAKDSKLVYDTEPGEVNNLESAKWKYRTMAWLWQAFTDDQIYKRNNISGHRCFRLDESELINEEYYPKIHVLQSDMTTAQIQAKESDLFGMCRNVVINNPTKFIRPQNLPLQFTCLFLDSHYIANEDRAAGHAALGSGWNMDYNYGIFGSHLLYSHPQSLKEMKSKFNDIRPVNKKYTSNDGGDYRARVCNVGIGAFLHELGHSFGLHHNYGVMLRGFDDFNRAFYSVELSTNNVWTSLITNVNDQYASWSKVDAEIMLPHHLFRLKNDPIIDMVDKNVQLFTTSSNSFLLYANVGIRMLAFYSNDDAKYPYYLTYEPALKKVDVDMSTSTELMNYKINNKVINLLVILKNGRMVDLGNIFSEVSNGLITANVFKSKRFGPVYGNQIEFNVDFTVNNNVRLLAIGVYHDNYVHGLEFTYTDNTVRFFGFKIGNKGSFSLVNKELRVLRVQSGAWIDALQFCFSATDCTQQFGGTTSGQWTAEFNLDIIGSSQFYKVSGLNGAFIEKYSTDWTVNTMSSITVLYKKI</sequence>
<evidence type="ECO:0000256" key="1">
    <source>
        <dbReference type="SAM" id="SignalP"/>
    </source>
</evidence>
<dbReference type="AlphaFoldDB" id="A0A815DB66"/>
<dbReference type="EMBL" id="CAJNOJ010000208">
    <property type="protein sequence ID" value="CAF1291278.1"/>
    <property type="molecule type" value="Genomic_DNA"/>
</dbReference>
<reference evidence="2" key="1">
    <citation type="submission" date="2021-02" db="EMBL/GenBank/DDBJ databases">
        <authorList>
            <person name="Nowell W R."/>
        </authorList>
    </citation>
    <scope>NUCLEOTIDE SEQUENCE</scope>
</reference>
<accession>A0A815DB66</accession>
<comment type="caution">
    <text evidence="2">The sequence shown here is derived from an EMBL/GenBank/DDBJ whole genome shotgun (WGS) entry which is preliminary data.</text>
</comment>
<feature type="chain" id="PRO_5033008330" evidence="1">
    <location>
        <begin position="22"/>
        <end position="819"/>
    </location>
</feature>
<dbReference type="InterPro" id="IPR021917">
    <property type="entry name" value="Unchr_Zn-peptidase-like"/>
</dbReference>
<dbReference type="InterPro" id="IPR053002">
    <property type="entry name" value="Metalloproteinase_M10B"/>
</dbReference>
<proteinExistence type="predicted"/>
<dbReference type="SUPFAM" id="SSF51101">
    <property type="entry name" value="Mannose-binding lectins"/>
    <property type="match status" value="2"/>
</dbReference>
<name>A0A815DB66_ADIRI</name>
<dbReference type="InterPro" id="IPR036404">
    <property type="entry name" value="Jacalin-like_lectin_dom_sf"/>
</dbReference>
<dbReference type="Pfam" id="PF12044">
    <property type="entry name" value="Metallopep"/>
    <property type="match status" value="1"/>
</dbReference>
<dbReference type="PANTHER" id="PTHR21054">
    <property type="entry name" value="ZINC METALLOPROTEINASE-RELATED"/>
    <property type="match status" value="1"/>
</dbReference>
<dbReference type="OrthoDB" id="74460at2759"/>
<feature type="signal peptide" evidence="1">
    <location>
        <begin position="1"/>
        <end position="21"/>
    </location>
</feature>
<protein>
    <submittedName>
        <fullName evidence="2">Uncharacterized protein</fullName>
    </submittedName>
</protein>
<dbReference type="Gene3D" id="2.100.10.30">
    <property type="entry name" value="Jacalin-like lectin domain"/>
    <property type="match status" value="2"/>
</dbReference>
<evidence type="ECO:0000313" key="3">
    <source>
        <dbReference type="Proteomes" id="UP000663852"/>
    </source>
</evidence>
<organism evidence="2 3">
    <name type="scientific">Adineta ricciae</name>
    <name type="common">Rotifer</name>
    <dbReference type="NCBI Taxonomy" id="249248"/>
    <lineage>
        <taxon>Eukaryota</taxon>
        <taxon>Metazoa</taxon>
        <taxon>Spiralia</taxon>
        <taxon>Gnathifera</taxon>
        <taxon>Rotifera</taxon>
        <taxon>Eurotatoria</taxon>
        <taxon>Bdelloidea</taxon>
        <taxon>Adinetida</taxon>
        <taxon>Adinetidae</taxon>
        <taxon>Adineta</taxon>
    </lineage>
</organism>
<keyword evidence="1" id="KW-0732">Signal</keyword>
<dbReference type="SUPFAM" id="SSF55486">
    <property type="entry name" value="Metalloproteases ('zincins'), catalytic domain"/>
    <property type="match status" value="1"/>
</dbReference>